<dbReference type="InterPro" id="IPR013154">
    <property type="entry name" value="ADH-like_N"/>
</dbReference>
<dbReference type="CDD" id="cd08231">
    <property type="entry name" value="MDR_TM0436_like"/>
    <property type="match status" value="1"/>
</dbReference>
<evidence type="ECO:0000259" key="2">
    <source>
        <dbReference type="SMART" id="SM00829"/>
    </source>
</evidence>
<dbReference type="PANTHER" id="PTHR43401">
    <property type="entry name" value="L-THREONINE 3-DEHYDROGENASE"/>
    <property type="match status" value="1"/>
</dbReference>
<name>A0A6J4J017_9CHLR</name>
<dbReference type="Pfam" id="PF08240">
    <property type="entry name" value="ADH_N"/>
    <property type="match status" value="1"/>
</dbReference>
<dbReference type="EMBL" id="CADCTR010000810">
    <property type="protein sequence ID" value="CAA9265215.1"/>
    <property type="molecule type" value="Genomic_DNA"/>
</dbReference>
<sequence length="373" mass="39759">MFPQTSKVAMLREIRPPQERPFVIEEVKIPPLTDGAVLVKMVCAGVCGTDVHILHGKVPVKVPAILGHENVGTVTDIGGKQQLHDITGKPVNVGDLITWLPKSCMHCFNCTILGDQAKCEQRLGYGGWVPAWEHPYLVGGLAEYAWLLPDSDIVVLPSDMRPEAVVLGDALRIMVHGLDRIGGLDYGDTVLVQGSGAVGLMGLLLAKDAGADKVIIIGAPAGRLSLAHEFGAFATLDVTQTSVAERAERVMEMTGGRGADVVLECAGVPAAVAEGLNLVRINGRYVIAGHYGDAGTVPINPHIINKKQITVTGAWSAANKHFLRALKLLQKLSDEEVDKLVTHRFTLAQTNDALIAAERQETLKAVITPGVGL</sequence>
<dbReference type="Gene3D" id="3.40.50.720">
    <property type="entry name" value="NAD(P)-binding Rossmann-like Domain"/>
    <property type="match status" value="1"/>
</dbReference>
<dbReference type="AlphaFoldDB" id="A0A6J4J017"/>
<evidence type="ECO:0000313" key="3">
    <source>
        <dbReference type="EMBL" id="CAA9265215.1"/>
    </source>
</evidence>
<dbReference type="InterPro" id="IPR011032">
    <property type="entry name" value="GroES-like_sf"/>
</dbReference>
<dbReference type="GO" id="GO:0016491">
    <property type="term" value="F:oxidoreductase activity"/>
    <property type="evidence" value="ECO:0007669"/>
    <property type="project" value="UniProtKB-KW"/>
</dbReference>
<dbReference type="InterPro" id="IPR013149">
    <property type="entry name" value="ADH-like_C"/>
</dbReference>
<dbReference type="InterPro" id="IPR036291">
    <property type="entry name" value="NAD(P)-bd_dom_sf"/>
</dbReference>
<dbReference type="InterPro" id="IPR020843">
    <property type="entry name" value="ER"/>
</dbReference>
<accession>A0A6J4J017</accession>
<dbReference type="SUPFAM" id="SSF51735">
    <property type="entry name" value="NAD(P)-binding Rossmann-fold domains"/>
    <property type="match status" value="1"/>
</dbReference>
<keyword evidence="1" id="KW-0560">Oxidoreductase</keyword>
<proteinExistence type="predicted"/>
<reference evidence="3" key="1">
    <citation type="submission" date="2020-02" db="EMBL/GenBank/DDBJ databases">
        <authorList>
            <person name="Meier V. D."/>
        </authorList>
    </citation>
    <scope>NUCLEOTIDE SEQUENCE</scope>
    <source>
        <strain evidence="3">AVDCRST_MAG93</strain>
    </source>
</reference>
<feature type="domain" description="Enoyl reductase (ER)" evidence="2">
    <location>
        <begin position="20"/>
        <end position="367"/>
    </location>
</feature>
<dbReference type="Pfam" id="PF00107">
    <property type="entry name" value="ADH_zinc_N"/>
    <property type="match status" value="1"/>
</dbReference>
<dbReference type="InterPro" id="IPR050129">
    <property type="entry name" value="Zn_alcohol_dh"/>
</dbReference>
<dbReference type="SUPFAM" id="SSF50129">
    <property type="entry name" value="GroES-like"/>
    <property type="match status" value="1"/>
</dbReference>
<evidence type="ECO:0000256" key="1">
    <source>
        <dbReference type="ARBA" id="ARBA00023002"/>
    </source>
</evidence>
<gene>
    <name evidence="3" type="ORF">AVDCRST_MAG93-2378</name>
</gene>
<dbReference type="SMART" id="SM00829">
    <property type="entry name" value="PKS_ER"/>
    <property type="match status" value="1"/>
</dbReference>
<organism evidence="3">
    <name type="scientific">uncultured Chloroflexia bacterium</name>
    <dbReference type="NCBI Taxonomy" id="1672391"/>
    <lineage>
        <taxon>Bacteria</taxon>
        <taxon>Bacillati</taxon>
        <taxon>Chloroflexota</taxon>
        <taxon>Chloroflexia</taxon>
        <taxon>environmental samples</taxon>
    </lineage>
</organism>
<protein>
    <recommendedName>
        <fullName evidence="2">Enoyl reductase (ER) domain-containing protein</fullName>
    </recommendedName>
</protein>
<dbReference type="Gene3D" id="3.90.180.10">
    <property type="entry name" value="Medium-chain alcohol dehydrogenases, catalytic domain"/>
    <property type="match status" value="1"/>
</dbReference>